<accession>A0A1Y1IQ33</accession>
<keyword evidence="2" id="KW-0812">Transmembrane</keyword>
<sequence>MSMAYCAASQAVSPCAVSQITHGCESSQNRPNSVGLSPIPDVQVGLSLFSVSRFQSPKPSRRRDSHVAGATRPTRRRQIRKTEIGPDLNVKEEDTPDKWKKEDYSDGLERPWLDEPGFWEGERWNLLGTFVQWMPLFALIFAALGGAVAVASYNGGAADYKETEEYQAAVQNQKEADELGAESAEAPSVAGD</sequence>
<dbReference type="EMBL" id="DF238080">
    <property type="protein sequence ID" value="GAQ92773.1"/>
    <property type="molecule type" value="Genomic_DNA"/>
</dbReference>
<feature type="transmembrane region" description="Helical" evidence="2">
    <location>
        <begin position="133"/>
        <end position="153"/>
    </location>
</feature>
<keyword evidence="4" id="KW-1185">Reference proteome</keyword>
<evidence type="ECO:0000256" key="2">
    <source>
        <dbReference type="SAM" id="Phobius"/>
    </source>
</evidence>
<evidence type="ECO:0000256" key="1">
    <source>
        <dbReference type="SAM" id="MobiDB-lite"/>
    </source>
</evidence>
<dbReference type="Proteomes" id="UP000054558">
    <property type="component" value="Unassembled WGS sequence"/>
</dbReference>
<dbReference type="PANTHER" id="PTHR36004:SF1">
    <property type="entry name" value="AT-RICH INTERACTIVE DOMAIN PROTEIN"/>
    <property type="match status" value="1"/>
</dbReference>
<name>A0A1Y1IQ33_KLENI</name>
<feature type="compositionally biased region" description="Basic and acidic residues" evidence="1">
    <location>
        <begin position="80"/>
        <end position="103"/>
    </location>
</feature>
<keyword evidence="2" id="KW-0472">Membrane</keyword>
<dbReference type="OrthoDB" id="2013508at2759"/>
<organism evidence="3 4">
    <name type="scientific">Klebsormidium nitens</name>
    <name type="common">Green alga</name>
    <name type="synonym">Ulothrix nitens</name>
    <dbReference type="NCBI Taxonomy" id="105231"/>
    <lineage>
        <taxon>Eukaryota</taxon>
        <taxon>Viridiplantae</taxon>
        <taxon>Streptophyta</taxon>
        <taxon>Klebsormidiophyceae</taxon>
        <taxon>Klebsormidiales</taxon>
        <taxon>Klebsormidiaceae</taxon>
        <taxon>Klebsormidium</taxon>
    </lineage>
</organism>
<gene>
    <name evidence="3" type="ORF">KFL_011310020</name>
</gene>
<evidence type="ECO:0000313" key="4">
    <source>
        <dbReference type="Proteomes" id="UP000054558"/>
    </source>
</evidence>
<protein>
    <submittedName>
        <fullName evidence="3">Uncharacterized protein</fullName>
    </submittedName>
</protein>
<dbReference type="AlphaFoldDB" id="A0A1Y1IQ33"/>
<proteinExistence type="predicted"/>
<evidence type="ECO:0000313" key="3">
    <source>
        <dbReference type="EMBL" id="GAQ92773.1"/>
    </source>
</evidence>
<reference evidence="3 4" key="1">
    <citation type="journal article" date="2014" name="Nat. Commun.">
        <title>Klebsormidium flaccidum genome reveals primary factors for plant terrestrial adaptation.</title>
        <authorList>
            <person name="Hori K."/>
            <person name="Maruyama F."/>
            <person name="Fujisawa T."/>
            <person name="Togashi T."/>
            <person name="Yamamoto N."/>
            <person name="Seo M."/>
            <person name="Sato S."/>
            <person name="Yamada T."/>
            <person name="Mori H."/>
            <person name="Tajima N."/>
            <person name="Moriyama T."/>
            <person name="Ikeuchi M."/>
            <person name="Watanabe M."/>
            <person name="Wada H."/>
            <person name="Kobayashi K."/>
            <person name="Saito M."/>
            <person name="Masuda T."/>
            <person name="Sasaki-Sekimoto Y."/>
            <person name="Mashiguchi K."/>
            <person name="Awai K."/>
            <person name="Shimojima M."/>
            <person name="Masuda S."/>
            <person name="Iwai M."/>
            <person name="Nobusawa T."/>
            <person name="Narise T."/>
            <person name="Kondo S."/>
            <person name="Saito H."/>
            <person name="Sato R."/>
            <person name="Murakawa M."/>
            <person name="Ihara Y."/>
            <person name="Oshima-Yamada Y."/>
            <person name="Ohtaka K."/>
            <person name="Satoh M."/>
            <person name="Sonobe K."/>
            <person name="Ishii M."/>
            <person name="Ohtani R."/>
            <person name="Kanamori-Sato M."/>
            <person name="Honoki R."/>
            <person name="Miyazaki D."/>
            <person name="Mochizuki H."/>
            <person name="Umetsu J."/>
            <person name="Higashi K."/>
            <person name="Shibata D."/>
            <person name="Kamiya Y."/>
            <person name="Sato N."/>
            <person name="Nakamura Y."/>
            <person name="Tabata S."/>
            <person name="Ida S."/>
            <person name="Kurokawa K."/>
            <person name="Ohta H."/>
        </authorList>
    </citation>
    <scope>NUCLEOTIDE SEQUENCE [LARGE SCALE GENOMIC DNA]</scope>
    <source>
        <strain evidence="3 4">NIES-2285</strain>
    </source>
</reference>
<dbReference type="PANTHER" id="PTHR36004">
    <property type="entry name" value="AT-RICH INTERACTIVE DOMAIN PROTEIN"/>
    <property type="match status" value="1"/>
</dbReference>
<feature type="region of interest" description="Disordered" evidence="1">
    <location>
        <begin position="168"/>
        <end position="192"/>
    </location>
</feature>
<keyword evidence="2" id="KW-1133">Transmembrane helix</keyword>
<dbReference type="OMA" id="FKQTPTY"/>
<feature type="region of interest" description="Disordered" evidence="1">
    <location>
        <begin position="53"/>
        <end position="103"/>
    </location>
</feature>